<evidence type="ECO:0000256" key="1">
    <source>
        <dbReference type="ARBA" id="ARBA00001968"/>
    </source>
</evidence>
<organism evidence="4 5">
    <name type="scientific">Aphis craccivora</name>
    <name type="common">Cowpea aphid</name>
    <dbReference type="NCBI Taxonomy" id="307492"/>
    <lineage>
        <taxon>Eukaryota</taxon>
        <taxon>Metazoa</taxon>
        <taxon>Ecdysozoa</taxon>
        <taxon>Arthropoda</taxon>
        <taxon>Hexapoda</taxon>
        <taxon>Insecta</taxon>
        <taxon>Pterygota</taxon>
        <taxon>Neoptera</taxon>
        <taxon>Paraneoptera</taxon>
        <taxon>Hemiptera</taxon>
        <taxon>Sternorrhyncha</taxon>
        <taxon>Aphidomorpha</taxon>
        <taxon>Aphidoidea</taxon>
        <taxon>Aphididae</taxon>
        <taxon>Aphidini</taxon>
        <taxon>Aphis</taxon>
        <taxon>Aphis</taxon>
    </lineage>
</organism>
<evidence type="ECO:0000256" key="2">
    <source>
        <dbReference type="ARBA" id="ARBA00022723"/>
    </source>
</evidence>
<reference evidence="4 5" key="1">
    <citation type="submission" date="2019-08" db="EMBL/GenBank/DDBJ databases">
        <title>Whole genome of Aphis craccivora.</title>
        <authorList>
            <person name="Voronova N.V."/>
            <person name="Shulinski R.S."/>
            <person name="Bandarenka Y.V."/>
            <person name="Zhorov D.G."/>
            <person name="Warner D."/>
        </authorList>
    </citation>
    <scope>NUCLEOTIDE SEQUENCE [LARGE SCALE GENOMIC DNA]</scope>
    <source>
        <strain evidence="4">180601</strain>
        <tissue evidence="4">Whole Body</tissue>
    </source>
</reference>
<accession>A0A6G0YY22</accession>
<dbReference type="EMBL" id="VUJU01001981">
    <property type="protein sequence ID" value="KAF0763030.1"/>
    <property type="molecule type" value="Genomic_DNA"/>
</dbReference>
<comment type="caution">
    <text evidence="4">The sequence shown here is derived from an EMBL/GenBank/DDBJ whole genome shotgun (WGS) entry which is preliminary data.</text>
</comment>
<dbReference type="OrthoDB" id="6585180at2759"/>
<dbReference type="Pfam" id="PF13359">
    <property type="entry name" value="DDE_Tnp_4"/>
    <property type="match status" value="1"/>
</dbReference>
<comment type="cofactor">
    <cofactor evidence="1">
        <name>a divalent metal cation</name>
        <dbReference type="ChEBI" id="CHEBI:60240"/>
    </cofactor>
</comment>
<evidence type="ECO:0000259" key="3">
    <source>
        <dbReference type="Pfam" id="PF13359"/>
    </source>
</evidence>
<keyword evidence="2" id="KW-0479">Metal-binding</keyword>
<sequence length="168" mass="19755">MTMSPSREYGELYRNRKGYLSLNVQALVNAYLEFMDVVVRWPGYSNDSNIFSNSRLKARMELPEFSDCIILGDSGYVLSLYLLTPLVRTTTNAERLYNESQIWSRNVVERRFGVWKRRFPVLFFELCLKMKTTMPVIQACAEFHNIINIARLQRDPQPPDYIENIKQL</sequence>
<evidence type="ECO:0000313" key="4">
    <source>
        <dbReference type="EMBL" id="KAF0763030.1"/>
    </source>
</evidence>
<dbReference type="GO" id="GO:0046872">
    <property type="term" value="F:metal ion binding"/>
    <property type="evidence" value="ECO:0007669"/>
    <property type="project" value="UniProtKB-KW"/>
</dbReference>
<gene>
    <name evidence="4" type="ORF">FWK35_00012185</name>
</gene>
<proteinExistence type="predicted"/>
<feature type="domain" description="DDE Tnp4" evidence="3">
    <location>
        <begin position="8"/>
        <end position="145"/>
    </location>
</feature>
<evidence type="ECO:0000313" key="5">
    <source>
        <dbReference type="Proteomes" id="UP000478052"/>
    </source>
</evidence>
<protein>
    <recommendedName>
        <fullName evidence="3">DDE Tnp4 domain-containing protein</fullName>
    </recommendedName>
</protein>
<dbReference type="AlphaFoldDB" id="A0A6G0YY22"/>
<keyword evidence="5" id="KW-1185">Reference proteome</keyword>
<name>A0A6G0YY22_APHCR</name>
<dbReference type="InterPro" id="IPR027806">
    <property type="entry name" value="HARBI1_dom"/>
</dbReference>
<dbReference type="Proteomes" id="UP000478052">
    <property type="component" value="Unassembled WGS sequence"/>
</dbReference>